<keyword evidence="1" id="KW-0805">Transcription regulation</keyword>
<proteinExistence type="predicted"/>
<evidence type="ECO:0000313" key="5">
    <source>
        <dbReference type="EMBL" id="SMO94156.1"/>
    </source>
</evidence>
<dbReference type="PROSITE" id="PS50932">
    <property type="entry name" value="HTH_LACI_2"/>
    <property type="match status" value="1"/>
</dbReference>
<dbReference type="GO" id="GO:0000976">
    <property type="term" value="F:transcription cis-regulatory region binding"/>
    <property type="evidence" value="ECO:0007669"/>
    <property type="project" value="TreeGrafter"/>
</dbReference>
<dbReference type="PANTHER" id="PTHR30146">
    <property type="entry name" value="LACI-RELATED TRANSCRIPTIONAL REPRESSOR"/>
    <property type="match status" value="1"/>
</dbReference>
<dbReference type="RefSeq" id="WP_142455913.1">
    <property type="nucleotide sequence ID" value="NZ_FXTP01000017.1"/>
</dbReference>
<dbReference type="Proteomes" id="UP000317557">
    <property type="component" value="Unassembled WGS sequence"/>
</dbReference>
<dbReference type="InterPro" id="IPR010982">
    <property type="entry name" value="Lambda_DNA-bd_dom_sf"/>
</dbReference>
<evidence type="ECO:0000259" key="4">
    <source>
        <dbReference type="PROSITE" id="PS50932"/>
    </source>
</evidence>
<dbReference type="InterPro" id="IPR001761">
    <property type="entry name" value="Peripla_BP/Lac1_sug-bd_dom"/>
</dbReference>
<sequence>MKNITLQDIADELGLTKVSISKALRDHPDISEETRKKVKKMAKKLGYRPNLVARSLTSSKSKTIGLIIPKIAHYFFASVVESIYKTAFEHGYEVIIGVSLEDDELEKTHLETMMQMRVDGLLVSITEKTKDIERFEEVRDMGIDLVFFDRGFKDKGFSYLKAEDRKSAYEGVKHLIDEGYEEIAHLAGYGSVEIGKNRTIGYLDALKEAGITPNDNLIVEGGFSEEDGYKSFKKLLNDYGLPKAIFAVTYPVGLGALKCMKENDIDPREVKVLTFGKSDFNEYLISPFICIDQPTGLLGVKAVKKLLAEIEADDHKPVVEELSSGIST</sequence>
<reference evidence="5 6" key="1">
    <citation type="submission" date="2017-05" db="EMBL/GenBank/DDBJ databases">
        <authorList>
            <person name="Varghese N."/>
            <person name="Submissions S."/>
        </authorList>
    </citation>
    <scope>NUCLEOTIDE SEQUENCE [LARGE SCALE GENOMIC DNA]</scope>
    <source>
        <strain evidence="5 6">DSM 21985</strain>
    </source>
</reference>
<dbReference type="AlphaFoldDB" id="A0A521FDA5"/>
<gene>
    <name evidence="5" type="ORF">SAMN06265219_11757</name>
</gene>
<dbReference type="InterPro" id="IPR000843">
    <property type="entry name" value="HTH_LacI"/>
</dbReference>
<dbReference type="SMART" id="SM00354">
    <property type="entry name" value="HTH_LACI"/>
    <property type="match status" value="1"/>
</dbReference>
<dbReference type="InterPro" id="IPR028082">
    <property type="entry name" value="Peripla_BP_I"/>
</dbReference>
<dbReference type="Gene3D" id="1.10.260.40">
    <property type="entry name" value="lambda repressor-like DNA-binding domains"/>
    <property type="match status" value="1"/>
</dbReference>
<dbReference type="CDD" id="cd06267">
    <property type="entry name" value="PBP1_LacI_sugar_binding-like"/>
    <property type="match status" value="1"/>
</dbReference>
<evidence type="ECO:0000256" key="2">
    <source>
        <dbReference type="ARBA" id="ARBA00023125"/>
    </source>
</evidence>
<dbReference type="GO" id="GO:0003700">
    <property type="term" value="F:DNA-binding transcription factor activity"/>
    <property type="evidence" value="ECO:0007669"/>
    <property type="project" value="TreeGrafter"/>
</dbReference>
<keyword evidence="2" id="KW-0238">DNA-binding</keyword>
<dbReference type="EMBL" id="FXTP01000017">
    <property type="protein sequence ID" value="SMO94156.1"/>
    <property type="molecule type" value="Genomic_DNA"/>
</dbReference>
<dbReference type="Pfam" id="PF00532">
    <property type="entry name" value="Peripla_BP_1"/>
    <property type="match status" value="1"/>
</dbReference>
<dbReference type="OrthoDB" id="891936at2"/>
<dbReference type="SUPFAM" id="SSF47413">
    <property type="entry name" value="lambda repressor-like DNA-binding domains"/>
    <property type="match status" value="1"/>
</dbReference>
<feature type="domain" description="HTH lacI-type" evidence="4">
    <location>
        <begin position="4"/>
        <end position="58"/>
    </location>
</feature>
<dbReference type="CDD" id="cd01392">
    <property type="entry name" value="HTH_LacI"/>
    <property type="match status" value="1"/>
</dbReference>
<dbReference type="PANTHER" id="PTHR30146:SF109">
    <property type="entry name" value="HTH-TYPE TRANSCRIPTIONAL REGULATOR GALS"/>
    <property type="match status" value="1"/>
</dbReference>
<protein>
    <submittedName>
        <fullName evidence="5">Transcriptional regulator, LacI family</fullName>
    </submittedName>
</protein>
<organism evidence="5 6">
    <name type="scientific">Gracilimonas mengyeensis</name>
    <dbReference type="NCBI Taxonomy" id="1302730"/>
    <lineage>
        <taxon>Bacteria</taxon>
        <taxon>Pseudomonadati</taxon>
        <taxon>Balneolota</taxon>
        <taxon>Balneolia</taxon>
        <taxon>Balneolales</taxon>
        <taxon>Balneolaceae</taxon>
        <taxon>Gracilimonas</taxon>
    </lineage>
</organism>
<dbReference type="Gene3D" id="3.40.50.2300">
    <property type="match status" value="2"/>
</dbReference>
<keyword evidence="3" id="KW-0804">Transcription</keyword>
<evidence type="ECO:0000256" key="3">
    <source>
        <dbReference type="ARBA" id="ARBA00023163"/>
    </source>
</evidence>
<dbReference type="Pfam" id="PF00356">
    <property type="entry name" value="LacI"/>
    <property type="match status" value="1"/>
</dbReference>
<evidence type="ECO:0000313" key="6">
    <source>
        <dbReference type="Proteomes" id="UP000317557"/>
    </source>
</evidence>
<dbReference type="SUPFAM" id="SSF53822">
    <property type="entry name" value="Periplasmic binding protein-like I"/>
    <property type="match status" value="1"/>
</dbReference>
<name>A0A521FDA5_9BACT</name>
<evidence type="ECO:0000256" key="1">
    <source>
        <dbReference type="ARBA" id="ARBA00023015"/>
    </source>
</evidence>
<keyword evidence="6" id="KW-1185">Reference proteome</keyword>
<accession>A0A521FDA5</accession>